<dbReference type="Proteomes" id="UP001497623">
    <property type="component" value="Unassembled WGS sequence"/>
</dbReference>
<protein>
    <submittedName>
        <fullName evidence="1">Uncharacterized protein</fullName>
    </submittedName>
</protein>
<keyword evidence="2" id="KW-1185">Reference proteome</keyword>
<comment type="caution">
    <text evidence="1">The sequence shown here is derived from an EMBL/GenBank/DDBJ whole genome shotgun (WGS) entry which is preliminary data.</text>
</comment>
<sequence length="590" mass="67369">MNSLFIFIPLDADKATTMKYNQNFKQMVENNLRTDPLLKNCVVLASPPIPAYALTGSKVLQTESKKNINIKLKIWLSLADFLCANQFLSGEVMTTYSELLEKYLYNTTQYYQEPAKDQILPIVQSWYDMVSAMLCIKRLPSSQKLGLRYFKKVVLIGDQDFENGDGWKTEDTVLKNISIRISTTNSPIDAFKKLSEELRESENTLFIILTDSTNWLTFQSFCTHMNHNLINDNSSEDLNMYELESQYMVDGECQASLISNYIILTKEFVRKASEYIHSESAIIFTPIIPQWIICPGTDTDVLTSLHSHNHHLSGKPLFPVFHPKLTSKEVISYLNIVDESWTACVKHIMEMQQIPSELVDLYVQHRSGGIAESINSDICCEDRSSVAAYPCWQGLMYAFVRLLTIGPERRSVETTLQKEENHFERVVLIGSFAKSMVSYLQLPNVSGINAIINFDATDLTDNKEEVIEFLKQKPKSTLFIFLITLDSFSPRCSEYKSKSFQSKNVPFKWIETNINFNSNYKSDFEKAATFLKNFQAQLIGLDSVAVFIPLCPQLYYKAPSSDERIKAVKEFCQTMERVKAAVPISPLIIP</sequence>
<dbReference type="EMBL" id="CAXKWB010038257">
    <property type="protein sequence ID" value="CAL4151245.1"/>
    <property type="molecule type" value="Genomic_DNA"/>
</dbReference>
<accession>A0AAV2S322</accession>
<organism evidence="1 2">
    <name type="scientific">Meganyctiphanes norvegica</name>
    <name type="common">Northern krill</name>
    <name type="synonym">Thysanopoda norvegica</name>
    <dbReference type="NCBI Taxonomy" id="48144"/>
    <lineage>
        <taxon>Eukaryota</taxon>
        <taxon>Metazoa</taxon>
        <taxon>Ecdysozoa</taxon>
        <taxon>Arthropoda</taxon>
        <taxon>Crustacea</taxon>
        <taxon>Multicrustacea</taxon>
        <taxon>Malacostraca</taxon>
        <taxon>Eumalacostraca</taxon>
        <taxon>Eucarida</taxon>
        <taxon>Euphausiacea</taxon>
        <taxon>Euphausiidae</taxon>
        <taxon>Meganyctiphanes</taxon>
    </lineage>
</organism>
<evidence type="ECO:0000313" key="2">
    <source>
        <dbReference type="Proteomes" id="UP001497623"/>
    </source>
</evidence>
<feature type="non-terminal residue" evidence="1">
    <location>
        <position position="590"/>
    </location>
</feature>
<proteinExistence type="predicted"/>
<gene>
    <name evidence="1" type="ORF">MNOR_LOCUS30754</name>
</gene>
<name>A0AAV2S322_MEGNR</name>
<reference evidence="1 2" key="1">
    <citation type="submission" date="2024-05" db="EMBL/GenBank/DDBJ databases">
        <authorList>
            <person name="Wallberg A."/>
        </authorList>
    </citation>
    <scope>NUCLEOTIDE SEQUENCE [LARGE SCALE GENOMIC DNA]</scope>
</reference>
<evidence type="ECO:0000313" key="1">
    <source>
        <dbReference type="EMBL" id="CAL4151245.1"/>
    </source>
</evidence>
<dbReference type="AlphaFoldDB" id="A0AAV2S322"/>